<dbReference type="GO" id="GO:0010506">
    <property type="term" value="P:regulation of autophagy"/>
    <property type="evidence" value="ECO:0007669"/>
    <property type="project" value="InterPro"/>
</dbReference>
<dbReference type="EMBL" id="OC855459">
    <property type="protein sequence ID" value="CAD7622025.1"/>
    <property type="molecule type" value="Genomic_DNA"/>
</dbReference>
<evidence type="ECO:0000256" key="3">
    <source>
        <dbReference type="ARBA" id="ARBA00022527"/>
    </source>
</evidence>
<dbReference type="Proteomes" id="UP000759131">
    <property type="component" value="Unassembled WGS sequence"/>
</dbReference>
<organism evidence="9">
    <name type="scientific">Medioppia subpectinata</name>
    <dbReference type="NCBI Taxonomy" id="1979941"/>
    <lineage>
        <taxon>Eukaryota</taxon>
        <taxon>Metazoa</taxon>
        <taxon>Ecdysozoa</taxon>
        <taxon>Arthropoda</taxon>
        <taxon>Chelicerata</taxon>
        <taxon>Arachnida</taxon>
        <taxon>Acari</taxon>
        <taxon>Acariformes</taxon>
        <taxon>Sarcoptiformes</taxon>
        <taxon>Oribatida</taxon>
        <taxon>Brachypylina</taxon>
        <taxon>Oppioidea</taxon>
        <taxon>Oppiidae</taxon>
        <taxon>Medioppia</taxon>
    </lineage>
</organism>
<dbReference type="Gene3D" id="1.10.510.10">
    <property type="entry name" value="Transferase(Phosphotransferase) domain 1"/>
    <property type="match status" value="1"/>
</dbReference>
<dbReference type="SUPFAM" id="SSF56112">
    <property type="entry name" value="Protein kinase-like (PK-like)"/>
    <property type="match status" value="1"/>
</dbReference>
<dbReference type="EC" id="2.7.11.1" evidence="1"/>
<evidence type="ECO:0000256" key="7">
    <source>
        <dbReference type="ARBA" id="ARBA00048679"/>
    </source>
</evidence>
<feature type="domain" description="Protein kinase" evidence="8">
    <location>
        <begin position="1"/>
        <end position="141"/>
    </location>
</feature>
<dbReference type="InterPro" id="IPR000719">
    <property type="entry name" value="Prot_kinase_dom"/>
</dbReference>
<dbReference type="InterPro" id="IPR045269">
    <property type="entry name" value="Atg1-like"/>
</dbReference>
<protein>
    <recommendedName>
        <fullName evidence="1">non-specific serine/threonine protein kinase</fullName>
        <ecNumber evidence="1">2.7.11.1</ecNumber>
    </recommendedName>
</protein>
<dbReference type="GO" id="GO:0005524">
    <property type="term" value="F:ATP binding"/>
    <property type="evidence" value="ECO:0007669"/>
    <property type="project" value="InterPro"/>
</dbReference>
<keyword evidence="5" id="KW-0418">Kinase</keyword>
<dbReference type="SMART" id="SM00220">
    <property type="entry name" value="S_TKc"/>
    <property type="match status" value="1"/>
</dbReference>
<dbReference type="GO" id="GO:0000422">
    <property type="term" value="P:autophagy of mitochondrion"/>
    <property type="evidence" value="ECO:0007669"/>
    <property type="project" value="TreeGrafter"/>
</dbReference>
<accession>A0A7R9KHH9</accession>
<reference evidence="9" key="1">
    <citation type="submission" date="2020-11" db="EMBL/GenBank/DDBJ databases">
        <authorList>
            <person name="Tran Van P."/>
        </authorList>
    </citation>
    <scope>NUCLEOTIDE SEQUENCE</scope>
</reference>
<dbReference type="GO" id="GO:0000045">
    <property type="term" value="P:autophagosome assembly"/>
    <property type="evidence" value="ECO:0007669"/>
    <property type="project" value="TreeGrafter"/>
</dbReference>
<keyword evidence="2" id="KW-0963">Cytoplasm</keyword>
<keyword evidence="4" id="KW-0808">Transferase</keyword>
<keyword evidence="10" id="KW-1185">Reference proteome</keyword>
<gene>
    <name evidence="9" type="ORF">OSB1V03_LOCUS2494</name>
</gene>
<dbReference type="EMBL" id="CAJPIZ010000884">
    <property type="protein sequence ID" value="CAG2102455.1"/>
    <property type="molecule type" value="Genomic_DNA"/>
</dbReference>
<name>A0A7R9KHH9_9ACAR</name>
<dbReference type="OrthoDB" id="346907at2759"/>
<dbReference type="PROSITE" id="PS50011">
    <property type="entry name" value="PROTEIN_KINASE_DOM"/>
    <property type="match status" value="1"/>
</dbReference>
<dbReference type="GO" id="GO:0005829">
    <property type="term" value="C:cytosol"/>
    <property type="evidence" value="ECO:0007669"/>
    <property type="project" value="TreeGrafter"/>
</dbReference>
<evidence type="ECO:0000256" key="2">
    <source>
        <dbReference type="ARBA" id="ARBA00022490"/>
    </source>
</evidence>
<dbReference type="PANTHER" id="PTHR24348">
    <property type="entry name" value="SERINE/THREONINE-PROTEIN KINASE UNC-51-RELATED"/>
    <property type="match status" value="1"/>
</dbReference>
<evidence type="ECO:0000256" key="5">
    <source>
        <dbReference type="ARBA" id="ARBA00022777"/>
    </source>
</evidence>
<dbReference type="GO" id="GO:0034045">
    <property type="term" value="C:phagophore assembly site membrane"/>
    <property type="evidence" value="ECO:0007669"/>
    <property type="project" value="TreeGrafter"/>
</dbReference>
<comment type="catalytic activity">
    <reaction evidence="6">
        <text>L-threonyl-[protein] + ATP = O-phospho-L-threonyl-[protein] + ADP + H(+)</text>
        <dbReference type="Rhea" id="RHEA:46608"/>
        <dbReference type="Rhea" id="RHEA-COMP:11060"/>
        <dbReference type="Rhea" id="RHEA-COMP:11605"/>
        <dbReference type="ChEBI" id="CHEBI:15378"/>
        <dbReference type="ChEBI" id="CHEBI:30013"/>
        <dbReference type="ChEBI" id="CHEBI:30616"/>
        <dbReference type="ChEBI" id="CHEBI:61977"/>
        <dbReference type="ChEBI" id="CHEBI:456216"/>
        <dbReference type="EC" id="2.7.11.1"/>
    </reaction>
</comment>
<dbReference type="InterPro" id="IPR011009">
    <property type="entry name" value="Kinase-like_dom_sf"/>
</dbReference>
<dbReference type="Pfam" id="PF00069">
    <property type="entry name" value="Pkinase"/>
    <property type="match status" value="1"/>
</dbReference>
<dbReference type="GO" id="GO:0004674">
    <property type="term" value="F:protein serine/threonine kinase activity"/>
    <property type="evidence" value="ECO:0007669"/>
    <property type="project" value="UniProtKB-KW"/>
</dbReference>
<keyword evidence="3" id="KW-0723">Serine/threonine-protein kinase</keyword>
<comment type="catalytic activity">
    <reaction evidence="7">
        <text>L-seryl-[protein] + ATP = O-phospho-L-seryl-[protein] + ADP + H(+)</text>
        <dbReference type="Rhea" id="RHEA:17989"/>
        <dbReference type="Rhea" id="RHEA-COMP:9863"/>
        <dbReference type="Rhea" id="RHEA-COMP:11604"/>
        <dbReference type="ChEBI" id="CHEBI:15378"/>
        <dbReference type="ChEBI" id="CHEBI:29999"/>
        <dbReference type="ChEBI" id="CHEBI:30616"/>
        <dbReference type="ChEBI" id="CHEBI:83421"/>
        <dbReference type="ChEBI" id="CHEBI:456216"/>
        <dbReference type="EC" id="2.7.11.1"/>
    </reaction>
</comment>
<evidence type="ECO:0000313" key="9">
    <source>
        <dbReference type="EMBL" id="CAD7622025.1"/>
    </source>
</evidence>
<dbReference type="GO" id="GO:0005776">
    <property type="term" value="C:autophagosome"/>
    <property type="evidence" value="ECO:0007669"/>
    <property type="project" value="TreeGrafter"/>
</dbReference>
<dbReference type="PANTHER" id="PTHR24348:SF65">
    <property type="entry name" value="SERINE_THREONINE-PROTEIN KINASE ULK3"/>
    <property type="match status" value="1"/>
</dbReference>
<dbReference type="GO" id="GO:0061709">
    <property type="term" value="P:reticulophagy"/>
    <property type="evidence" value="ECO:0007669"/>
    <property type="project" value="TreeGrafter"/>
</dbReference>
<evidence type="ECO:0000313" key="10">
    <source>
        <dbReference type="Proteomes" id="UP000759131"/>
    </source>
</evidence>
<proteinExistence type="predicted"/>
<dbReference type="AlphaFoldDB" id="A0A7R9KHH9"/>
<sequence length="195" mass="22320">MDLKPQNILISSKICGNQWRNVVLKIADFGFAQYLRPEDSATSLRGSPLYMAPEILLRTKYDASVDLWSVGIILYECLFGSAPFSSESIEELTQKIKSPEPIKIPTNIDISDNCRDILAKLLQRDPRKRISFDEFFGHPFIDLEHMPSSESYTKGVQLIREAVDNDLKGHYNESKFEIWLPEVINQGQIFTPLPR</sequence>
<dbReference type="GO" id="GO:0034727">
    <property type="term" value="P:piecemeal microautophagy of the nucleus"/>
    <property type="evidence" value="ECO:0007669"/>
    <property type="project" value="TreeGrafter"/>
</dbReference>
<evidence type="ECO:0000256" key="6">
    <source>
        <dbReference type="ARBA" id="ARBA00047899"/>
    </source>
</evidence>
<evidence type="ECO:0000256" key="4">
    <source>
        <dbReference type="ARBA" id="ARBA00022679"/>
    </source>
</evidence>
<evidence type="ECO:0000259" key="8">
    <source>
        <dbReference type="PROSITE" id="PS50011"/>
    </source>
</evidence>
<dbReference type="GO" id="GO:0042594">
    <property type="term" value="P:response to starvation"/>
    <property type="evidence" value="ECO:0007669"/>
    <property type="project" value="TreeGrafter"/>
</dbReference>
<evidence type="ECO:0000256" key="1">
    <source>
        <dbReference type="ARBA" id="ARBA00012513"/>
    </source>
</evidence>